<keyword evidence="3" id="KW-1185">Reference proteome</keyword>
<evidence type="ECO:0000313" key="3">
    <source>
        <dbReference type="Proteomes" id="UP000254572"/>
    </source>
</evidence>
<dbReference type="OrthoDB" id="8564384at2"/>
<accession>A0A381E3U6</accession>
<gene>
    <name evidence="2" type="ORF">NCTC13294_00842</name>
</gene>
<dbReference type="AlphaFoldDB" id="A0A381E3U6"/>
<name>A0A381E3U6_9GAMM</name>
<dbReference type="Proteomes" id="UP000254572">
    <property type="component" value="Unassembled WGS sequence"/>
</dbReference>
<protein>
    <submittedName>
        <fullName evidence="2">Uncharacterized protein</fullName>
    </submittedName>
</protein>
<organism evidence="2 3">
    <name type="scientific">Cardiobacterium valvarum</name>
    <dbReference type="NCBI Taxonomy" id="194702"/>
    <lineage>
        <taxon>Bacteria</taxon>
        <taxon>Pseudomonadati</taxon>
        <taxon>Pseudomonadota</taxon>
        <taxon>Gammaproteobacteria</taxon>
        <taxon>Cardiobacteriales</taxon>
        <taxon>Cardiobacteriaceae</taxon>
        <taxon>Cardiobacterium</taxon>
    </lineage>
</organism>
<feature type="coiled-coil region" evidence="1">
    <location>
        <begin position="175"/>
        <end position="230"/>
    </location>
</feature>
<proteinExistence type="predicted"/>
<evidence type="ECO:0000313" key="2">
    <source>
        <dbReference type="EMBL" id="SUX20821.1"/>
    </source>
</evidence>
<dbReference type="EMBL" id="UFUW01000001">
    <property type="protein sequence ID" value="SUX20821.1"/>
    <property type="molecule type" value="Genomic_DNA"/>
</dbReference>
<evidence type="ECO:0000256" key="1">
    <source>
        <dbReference type="SAM" id="Coils"/>
    </source>
</evidence>
<reference evidence="2 3" key="1">
    <citation type="submission" date="2018-06" db="EMBL/GenBank/DDBJ databases">
        <authorList>
            <consortium name="Pathogen Informatics"/>
            <person name="Doyle S."/>
        </authorList>
    </citation>
    <scope>NUCLEOTIDE SEQUENCE [LARGE SCALE GENOMIC DNA]</scope>
    <source>
        <strain evidence="2 3">NCTC13294</strain>
    </source>
</reference>
<keyword evidence="1" id="KW-0175">Coiled coil</keyword>
<dbReference type="RefSeq" id="WP_115611109.1">
    <property type="nucleotide sequence ID" value="NZ_JBHLZC010000001.1"/>
</dbReference>
<sequence length="314" mass="34960">MAKKVPSQPADLPTTAEQAFAQDKANAAVVAAAEHMAQDKLEMNRLLGRIEATQAISSFIETVSLAQIAKIKEEKGYRALKDQVMLIDGVEVRLDTWEGFCKALGSSRQNVEDRLENLKLLGEAALARTQELGMTTRELQKLRKLDAADQKVVIGELEAAVGDKDAIIDLITDMSARHVKEKEAMQKELDEQRAEAKATARILADKDERIKTLQKQIVRQENRTMDEKQEDDLHALDLAVVEFLKPRAALEDAITACLAYEDNAMHLHAANALHELKEAIVQIQIRFALGDVTNPDDSWMNVTEEDIQAANELK</sequence>